<name>A0AA87ZDF3_FICCA</name>
<reference evidence="2" key="1">
    <citation type="submission" date="2023-07" db="EMBL/GenBank/DDBJ databases">
        <title>draft genome sequence of fig (Ficus carica).</title>
        <authorList>
            <person name="Takahashi T."/>
            <person name="Nishimura K."/>
        </authorList>
    </citation>
    <scope>NUCLEOTIDE SEQUENCE</scope>
</reference>
<keyword evidence="1" id="KW-0812">Transmembrane</keyword>
<evidence type="ECO:0000313" key="3">
    <source>
        <dbReference type="Proteomes" id="UP001187192"/>
    </source>
</evidence>
<feature type="transmembrane region" description="Helical" evidence="1">
    <location>
        <begin position="17"/>
        <end position="40"/>
    </location>
</feature>
<keyword evidence="1" id="KW-0472">Membrane</keyword>
<evidence type="ECO:0000256" key="1">
    <source>
        <dbReference type="SAM" id="Phobius"/>
    </source>
</evidence>
<dbReference type="Proteomes" id="UP001187192">
    <property type="component" value="Unassembled WGS sequence"/>
</dbReference>
<organism evidence="2 3">
    <name type="scientific">Ficus carica</name>
    <name type="common">Common fig</name>
    <dbReference type="NCBI Taxonomy" id="3494"/>
    <lineage>
        <taxon>Eukaryota</taxon>
        <taxon>Viridiplantae</taxon>
        <taxon>Streptophyta</taxon>
        <taxon>Embryophyta</taxon>
        <taxon>Tracheophyta</taxon>
        <taxon>Spermatophyta</taxon>
        <taxon>Magnoliopsida</taxon>
        <taxon>eudicotyledons</taxon>
        <taxon>Gunneridae</taxon>
        <taxon>Pentapetalae</taxon>
        <taxon>rosids</taxon>
        <taxon>fabids</taxon>
        <taxon>Rosales</taxon>
        <taxon>Moraceae</taxon>
        <taxon>Ficeae</taxon>
        <taxon>Ficus</taxon>
    </lineage>
</organism>
<protein>
    <submittedName>
        <fullName evidence="2">Uncharacterized protein</fullName>
    </submittedName>
</protein>
<gene>
    <name evidence="2" type="ORF">TIFTF001_004568</name>
</gene>
<sequence length="84" mass="9531">MAITVTKEEPKKCSSSFITLVTFMYRIPLCLSFLFLVYLWSSSTTIFSGKLLHFSVSSRKLNNLYCLSAGTQPNFEITIPIVQK</sequence>
<proteinExistence type="predicted"/>
<dbReference type="AlphaFoldDB" id="A0AA87ZDF3"/>
<keyword evidence="3" id="KW-1185">Reference proteome</keyword>
<keyword evidence="1" id="KW-1133">Transmembrane helix</keyword>
<accession>A0AA87ZDF3</accession>
<evidence type="ECO:0000313" key="2">
    <source>
        <dbReference type="EMBL" id="GMN34218.1"/>
    </source>
</evidence>
<dbReference type="EMBL" id="BTGU01000004">
    <property type="protein sequence ID" value="GMN34218.1"/>
    <property type="molecule type" value="Genomic_DNA"/>
</dbReference>
<comment type="caution">
    <text evidence="2">The sequence shown here is derived from an EMBL/GenBank/DDBJ whole genome shotgun (WGS) entry which is preliminary data.</text>
</comment>